<feature type="region of interest" description="Disordered" evidence="3">
    <location>
        <begin position="1"/>
        <end position="25"/>
    </location>
</feature>
<gene>
    <name evidence="5" type="ORF">GCM10017559_51950</name>
</gene>
<name>A0ABP6KTW8_9ACTN</name>
<dbReference type="PANTHER" id="PTHR43877:SF2">
    <property type="entry name" value="AMINOALKYLPHOSPHONATE N-ACETYLTRANSFERASE-RELATED"/>
    <property type="match status" value="1"/>
</dbReference>
<dbReference type="InterPro" id="IPR050832">
    <property type="entry name" value="Bact_Acetyltransf"/>
</dbReference>
<proteinExistence type="predicted"/>
<dbReference type="SUPFAM" id="SSF55729">
    <property type="entry name" value="Acyl-CoA N-acyltransferases (Nat)"/>
    <property type="match status" value="1"/>
</dbReference>
<dbReference type="Pfam" id="PF00583">
    <property type="entry name" value="Acetyltransf_1"/>
    <property type="match status" value="1"/>
</dbReference>
<organism evidence="5 6">
    <name type="scientific">Streptosporangium longisporum</name>
    <dbReference type="NCBI Taxonomy" id="46187"/>
    <lineage>
        <taxon>Bacteria</taxon>
        <taxon>Bacillati</taxon>
        <taxon>Actinomycetota</taxon>
        <taxon>Actinomycetes</taxon>
        <taxon>Streptosporangiales</taxon>
        <taxon>Streptosporangiaceae</taxon>
        <taxon>Streptosporangium</taxon>
    </lineage>
</organism>
<dbReference type="EMBL" id="BAAAWD010000014">
    <property type="protein sequence ID" value="GAA3021010.1"/>
    <property type="molecule type" value="Genomic_DNA"/>
</dbReference>
<keyword evidence="1" id="KW-0808">Transferase</keyword>
<protein>
    <submittedName>
        <fullName evidence="5">GNAT family N-acetyltransferase</fullName>
    </submittedName>
</protein>
<dbReference type="InterPro" id="IPR016181">
    <property type="entry name" value="Acyl_CoA_acyltransferase"/>
</dbReference>
<accession>A0ABP6KTW8</accession>
<keyword evidence="6" id="KW-1185">Reference proteome</keyword>
<comment type="caution">
    <text evidence="5">The sequence shown here is derived from an EMBL/GenBank/DDBJ whole genome shotgun (WGS) entry which is preliminary data.</text>
</comment>
<reference evidence="6" key="1">
    <citation type="journal article" date="2019" name="Int. J. Syst. Evol. Microbiol.">
        <title>The Global Catalogue of Microorganisms (GCM) 10K type strain sequencing project: providing services to taxonomists for standard genome sequencing and annotation.</title>
        <authorList>
            <consortium name="The Broad Institute Genomics Platform"/>
            <consortium name="The Broad Institute Genome Sequencing Center for Infectious Disease"/>
            <person name="Wu L."/>
            <person name="Ma J."/>
        </authorList>
    </citation>
    <scope>NUCLEOTIDE SEQUENCE [LARGE SCALE GENOMIC DNA]</scope>
    <source>
        <strain evidence="6">JCM 3106</strain>
    </source>
</reference>
<sequence length="181" mass="19367">MPAREPGCDPGAAREADAPGTGGSAVPDSLIVMPVEFRIARAEDVPIIVAMLADDVVAAGRQGDFGDEHRAAFELVDADPGNELIVAELDGEVVGTMQLTYIPGISRRGALRMQIEAVRIASGLRGRGLGRTMMEWALDRARARGCTLVQLTTDKSRTDAHRFYDSLGFVASHEGYKLSLT</sequence>
<evidence type="ECO:0000313" key="5">
    <source>
        <dbReference type="EMBL" id="GAA3021010.1"/>
    </source>
</evidence>
<dbReference type="Proteomes" id="UP001499930">
    <property type="component" value="Unassembled WGS sequence"/>
</dbReference>
<dbReference type="PROSITE" id="PS51186">
    <property type="entry name" value="GNAT"/>
    <property type="match status" value="1"/>
</dbReference>
<evidence type="ECO:0000256" key="2">
    <source>
        <dbReference type="ARBA" id="ARBA00023315"/>
    </source>
</evidence>
<dbReference type="InterPro" id="IPR000182">
    <property type="entry name" value="GNAT_dom"/>
</dbReference>
<evidence type="ECO:0000313" key="6">
    <source>
        <dbReference type="Proteomes" id="UP001499930"/>
    </source>
</evidence>
<keyword evidence="2" id="KW-0012">Acyltransferase</keyword>
<evidence type="ECO:0000256" key="3">
    <source>
        <dbReference type="SAM" id="MobiDB-lite"/>
    </source>
</evidence>
<dbReference type="Gene3D" id="3.40.630.30">
    <property type="match status" value="1"/>
</dbReference>
<feature type="domain" description="N-acetyltransferase" evidence="4">
    <location>
        <begin position="35"/>
        <end position="181"/>
    </location>
</feature>
<dbReference type="PANTHER" id="PTHR43877">
    <property type="entry name" value="AMINOALKYLPHOSPHONATE N-ACETYLTRANSFERASE-RELATED-RELATED"/>
    <property type="match status" value="1"/>
</dbReference>
<evidence type="ECO:0000256" key="1">
    <source>
        <dbReference type="ARBA" id="ARBA00022679"/>
    </source>
</evidence>
<dbReference type="CDD" id="cd04301">
    <property type="entry name" value="NAT_SF"/>
    <property type="match status" value="1"/>
</dbReference>
<evidence type="ECO:0000259" key="4">
    <source>
        <dbReference type="PROSITE" id="PS51186"/>
    </source>
</evidence>